<dbReference type="Proteomes" id="UP000239649">
    <property type="component" value="Unassembled WGS sequence"/>
</dbReference>
<dbReference type="Pfam" id="PF18122">
    <property type="entry name" value="APC1_C"/>
    <property type="match status" value="1"/>
</dbReference>
<keyword evidence="10" id="KW-1185">Reference proteome</keyword>
<feature type="region of interest" description="Disordered" evidence="5">
    <location>
        <begin position="401"/>
        <end position="427"/>
    </location>
</feature>
<dbReference type="InterPro" id="IPR049255">
    <property type="entry name" value="Apc1_N"/>
</dbReference>
<feature type="domain" description="Anaphase-promoting complex subunit 1 middle" evidence="8">
    <location>
        <begin position="889"/>
        <end position="946"/>
    </location>
</feature>
<dbReference type="Pfam" id="PF12859">
    <property type="entry name" value="ANAPC1"/>
    <property type="match status" value="1"/>
</dbReference>
<feature type="region of interest" description="Disordered" evidence="5">
    <location>
        <begin position="1066"/>
        <end position="1087"/>
    </location>
</feature>
<organism evidence="9 10">
    <name type="scientific">Micractinium conductrix</name>
    <dbReference type="NCBI Taxonomy" id="554055"/>
    <lineage>
        <taxon>Eukaryota</taxon>
        <taxon>Viridiplantae</taxon>
        <taxon>Chlorophyta</taxon>
        <taxon>core chlorophytes</taxon>
        <taxon>Trebouxiophyceae</taxon>
        <taxon>Chlorellales</taxon>
        <taxon>Chlorellaceae</taxon>
        <taxon>Chlorella clade</taxon>
        <taxon>Micractinium</taxon>
    </lineage>
</organism>
<dbReference type="PANTHER" id="PTHR12827">
    <property type="entry name" value="MEIOTIC CHECKPOINT REGULATOR TSG24 FAMILY MEMBER"/>
    <property type="match status" value="1"/>
</dbReference>
<evidence type="ECO:0000313" key="10">
    <source>
        <dbReference type="Proteomes" id="UP000239649"/>
    </source>
</evidence>
<dbReference type="Pfam" id="PF20518">
    <property type="entry name" value="Apc1_MidN"/>
    <property type="match status" value="1"/>
</dbReference>
<name>A0A2P6V5R6_9CHLO</name>
<evidence type="ECO:0000259" key="6">
    <source>
        <dbReference type="Pfam" id="PF12859"/>
    </source>
</evidence>
<comment type="similarity">
    <text evidence="1">Belongs to the APC1 family.</text>
</comment>
<feature type="region of interest" description="Disordered" evidence="5">
    <location>
        <begin position="1380"/>
        <end position="1399"/>
    </location>
</feature>
<keyword evidence="2" id="KW-0132">Cell division</keyword>
<evidence type="ECO:0000256" key="3">
    <source>
        <dbReference type="ARBA" id="ARBA00022776"/>
    </source>
</evidence>
<dbReference type="GO" id="GO:0051301">
    <property type="term" value="P:cell division"/>
    <property type="evidence" value="ECO:0007669"/>
    <property type="project" value="UniProtKB-KW"/>
</dbReference>
<feature type="domain" description="Anaphase-promoting complex subunit 1 C-terminal" evidence="7">
    <location>
        <begin position="2018"/>
        <end position="2232"/>
    </location>
</feature>
<evidence type="ECO:0000256" key="1">
    <source>
        <dbReference type="ARBA" id="ARBA00010547"/>
    </source>
</evidence>
<accession>A0A2P6V5R6</accession>
<evidence type="ECO:0000256" key="4">
    <source>
        <dbReference type="ARBA" id="ARBA00023306"/>
    </source>
</evidence>
<feature type="region of interest" description="Disordered" evidence="5">
    <location>
        <begin position="237"/>
        <end position="266"/>
    </location>
</feature>
<dbReference type="PANTHER" id="PTHR12827:SF3">
    <property type="entry name" value="ANAPHASE-PROMOTING COMPLEX SUBUNIT 1"/>
    <property type="match status" value="1"/>
</dbReference>
<feature type="region of interest" description="Disordered" evidence="5">
    <location>
        <begin position="476"/>
        <end position="513"/>
    </location>
</feature>
<dbReference type="GO" id="GO:0005680">
    <property type="term" value="C:anaphase-promoting complex"/>
    <property type="evidence" value="ECO:0007669"/>
    <property type="project" value="InterPro"/>
</dbReference>
<feature type="compositionally biased region" description="Low complexity" evidence="5">
    <location>
        <begin position="655"/>
        <end position="677"/>
    </location>
</feature>
<dbReference type="STRING" id="554055.A0A2P6V5R6"/>
<gene>
    <name evidence="9" type="ORF">C2E20_7111</name>
</gene>
<dbReference type="InterPro" id="IPR024990">
    <property type="entry name" value="Apc1"/>
</dbReference>
<feature type="domain" description="Anaphase-promoting complex subunit 1 N-terminal" evidence="6">
    <location>
        <begin position="41"/>
        <end position="130"/>
    </location>
</feature>
<evidence type="ECO:0000259" key="8">
    <source>
        <dbReference type="Pfam" id="PF20518"/>
    </source>
</evidence>
<evidence type="ECO:0000313" key="9">
    <source>
        <dbReference type="EMBL" id="PSC69417.1"/>
    </source>
</evidence>
<keyword evidence="4" id="KW-0131">Cell cycle</keyword>
<reference evidence="9 10" key="1">
    <citation type="journal article" date="2018" name="Plant J.">
        <title>Genome sequences of Chlorella sorokiniana UTEX 1602 and Micractinium conductrix SAG 241.80: implications to maltose excretion by a green alga.</title>
        <authorList>
            <person name="Arriola M.B."/>
            <person name="Velmurugan N."/>
            <person name="Zhang Y."/>
            <person name="Plunkett M.H."/>
            <person name="Hondzo H."/>
            <person name="Barney B.M."/>
        </authorList>
    </citation>
    <scope>NUCLEOTIDE SEQUENCE [LARGE SCALE GENOMIC DNA]</scope>
    <source>
        <strain evidence="9 10">SAG 241.80</strain>
    </source>
</reference>
<feature type="compositionally biased region" description="Low complexity" evidence="5">
    <location>
        <begin position="998"/>
        <end position="1014"/>
    </location>
</feature>
<dbReference type="InterPro" id="IPR011989">
    <property type="entry name" value="ARM-like"/>
</dbReference>
<dbReference type="GO" id="GO:0070979">
    <property type="term" value="P:protein K11-linked ubiquitination"/>
    <property type="evidence" value="ECO:0007669"/>
    <property type="project" value="TreeGrafter"/>
</dbReference>
<feature type="region of interest" description="Disordered" evidence="5">
    <location>
        <begin position="644"/>
        <end position="682"/>
    </location>
</feature>
<sequence length="2288" mass="231794">MAAAAVAVTATTEAGRRVLEGKLGSGDAGHTLLFAGSAVTQGRGAVDEELHIQGSSVAWTAGGVLRKQLAAPAPVLAAAWAFFQNTGPDAILCLLHSGALSVYTQDGDSHLVPLPGAFTAVWPLPQGVLLTGAPAQGPCILVHPLEAIQQVEAAPAGGEAGGGGAAERGWDAEEQVVWSTPEVPYLVTYNGRHQRLAVWSITTQEAAGFVAVTPVKWPAGGPRTPGSLAPVGGGPGQLAPGTGMPTTGVPGLTTPPARGGAAHGGTYKKASLRLPNGCLSPAAFHPVPRSGVTPALASAAGAAPGSLLLPSQERPITFSLLWEQQIDAGSGGPGLEGHLATDANGDLLLCLLSRSTQRLTALRLPPPAAAAAAPLAAGWRVDVAFSLPATAVAAVSATLRPGSSGGGGGFAERHDGGGSGGGPPARDLLLLQPDGRLALYAGKRRLCSVALPGQAAPVAAYAQLMGAAPLGGGAVPDRGASAADEHALPGSHSQLSGSRAPAAAVGPSGESDDGELMLTSPAQHKAAGRAADFLPGIGSLAEALEAPPAGVTNLQHAVGNRVTLRLAGGGEARVALRFAPTGPLARAGLDALHAALPEDAWWALYARWLATEGSTSGDADEQWQALAAVVLAWAADPAALCQPQGAAPRPLPRISGASSGTTTTTATAAPQQHSASTPPLQAGPAAWQQLLRSDHHLRHASRFAWAQQAPARAAEPAPAAAAASGRDEVWRALQALHSVYEDCKMNVLRWQLLPALGRVLLRLARLLGAAGYADHYCRDLALPAEPAAAQPSAEGAPAQAEAVQASAAAAAVATAAPPDMFRALQQLLQGRRDGGGAAPPLAQQRAACVQRSADLLAAYALLADAATSLCAGPAMTEPAQAADLLEAASHRIVRLLVRQRWTLTDLESLPFGVALPLRQAIQYCRTSPPTDWPQEAYVLIGRNDIAASMAAAEQEERPAEAAVTSIVSTPLGKMAKTSSPTKKPPPGRAPPGVGTPGGATPAALRRLSAAGAAGTPPLASATRRPQQLGGAGGGAACLLTAPEGDTSSRVLASPELLPLPYTQRLQLPTAAPGGGDGGDGEGGEGAVAGAAAAGGAAAAAGDPSTGDGMDNLQQQAASLRFGRDLRLPEVRRLLRSSAPTPLRLAGVPEPSDTEGTAAQQLKLTVLAIRSCALPLGRGALTLGTLRPLPTEPLHIPPLCLAGRLPEQNNAVVNLDLSAAQAAVGGGALAEQTAWPEFHNGVAAGLRLAPGAHQLTRTWVVYNKPPEPSYTHAGMLMALGLTGHLSCLAATDLYRYLSQEHDATIIGLLLGMAASKRGTQDATISKTLLLHLPTRHPSSYPELDISPLVQAASLAGVGLLFQGSCHRVMAEVMLEEIGRRPGAAAQGEDGGQPHGAGLHKGVTQDREGYALAAGLALGLITLGRGRAAVGLADLHLEEKLRYFMVGGAPSGTVATHQGLAAAGGQAAAPGDGVFGPGVIGFDPTLGEPELRHGPLRRTGGTSRAVGSVAEELAAAQGSSQTVLEGELLNLGVTSPAAALALGLMYLQTNDAAVAAAFQLPDTHFALDFVQPEQLTLRTLMRSLVMWDSVQPTKEWLQAQLPLLLRGPLSRFMAGQGGGVLHADYEALAQAHTSVVAGACLAVGIRFAGSANAQAEALLRRYALYFLSAKQRAPEPGTGQPAYINKQQLEEALGNVALALAVVMAGSGHLPTLKLLRGLRKRVAPATASNAAQPSPAAPPTSSLTYGAHCAVKWGSTQGMALGFLFMGAGTLTFGTSPEAVAALVISLFPRMPASTLDHRCHLQAFRHLYVLAAQPRSVDAIDVDAKQAVYVPLQVTLTQPAGQHTPTAGAMLASALRPVASLSKGAGDVLSELAAERAAAAAAAEGREALPYDAAGDFSPTYAGRGGGVSFERVAPCLLPEKEQVAAVRVTGPRYWHQQLLAQRGSGRSGGRGPSLSALYSTRTLFVQRKAGALPYADDPTGVRSLLSRMAHHHGGASSDGGGAGAGAAVEGSFDLVHLCATFGSDPSIMSFAQLFCGGEGDGGGVRSRMPAAATTLADFCRGALYECITGEKPTALPAYLLLFCIKQALAPGGGGAGALAQLWGSLPPAVPLWSLALCLAWEDSALGLSAAAVRDAALRLGAGGEATAERWQPLLPPALVQACWHALEEAWERGGTASGEALRRYVASGTLGPAADAGGGTASGASAGAGCPASVAAAAGMLGAYLQLHSVPPAGALRAAAAQVDEMLQGARLGDAGSARAAAAAMLAATQRGMALPAAQALAAALLH</sequence>
<feature type="compositionally biased region" description="Low complexity" evidence="5">
    <location>
        <begin position="237"/>
        <end position="256"/>
    </location>
</feature>
<keyword evidence="3" id="KW-0498">Mitosis</keyword>
<feature type="region of interest" description="Disordered" evidence="5">
    <location>
        <begin position="968"/>
        <end position="1032"/>
    </location>
</feature>
<dbReference type="InterPro" id="IPR046794">
    <property type="entry name" value="Apc1_MidN"/>
</dbReference>
<dbReference type="OrthoDB" id="26401at2759"/>
<dbReference type="InterPro" id="IPR041221">
    <property type="entry name" value="APC1_C"/>
</dbReference>
<dbReference type="GO" id="GO:0031145">
    <property type="term" value="P:anaphase-promoting complex-dependent catabolic process"/>
    <property type="evidence" value="ECO:0007669"/>
    <property type="project" value="TreeGrafter"/>
</dbReference>
<proteinExistence type="inferred from homology"/>
<dbReference type="GO" id="GO:0060090">
    <property type="term" value="F:molecular adaptor activity"/>
    <property type="evidence" value="ECO:0007669"/>
    <property type="project" value="TreeGrafter"/>
</dbReference>
<evidence type="ECO:0000256" key="5">
    <source>
        <dbReference type="SAM" id="MobiDB-lite"/>
    </source>
</evidence>
<comment type="caution">
    <text evidence="9">The sequence shown here is derived from an EMBL/GenBank/DDBJ whole genome shotgun (WGS) entry which is preliminary data.</text>
</comment>
<dbReference type="Gene3D" id="1.25.10.10">
    <property type="entry name" value="Leucine-rich Repeat Variant"/>
    <property type="match status" value="2"/>
</dbReference>
<dbReference type="GO" id="GO:0007091">
    <property type="term" value="P:metaphase/anaphase transition of mitotic cell cycle"/>
    <property type="evidence" value="ECO:0007669"/>
    <property type="project" value="TreeGrafter"/>
</dbReference>
<protein>
    <submittedName>
        <fullName evidence="9">Anaphase-promoting complex subunit 1 isoform X2 isoform A</fullName>
    </submittedName>
</protein>
<evidence type="ECO:0000256" key="2">
    <source>
        <dbReference type="ARBA" id="ARBA00022618"/>
    </source>
</evidence>
<dbReference type="EMBL" id="LHPF02000027">
    <property type="protein sequence ID" value="PSC69417.1"/>
    <property type="molecule type" value="Genomic_DNA"/>
</dbReference>
<evidence type="ECO:0000259" key="7">
    <source>
        <dbReference type="Pfam" id="PF18122"/>
    </source>
</evidence>